<dbReference type="EMBL" id="JBHTIT010000001">
    <property type="protein sequence ID" value="MFD0950761.1"/>
    <property type="molecule type" value="Genomic_DNA"/>
</dbReference>
<feature type="region of interest" description="Disordered" evidence="1">
    <location>
        <begin position="71"/>
        <end position="100"/>
    </location>
</feature>
<dbReference type="Proteomes" id="UP001597044">
    <property type="component" value="Unassembled WGS sequence"/>
</dbReference>
<dbReference type="RefSeq" id="WP_340675798.1">
    <property type="nucleotide sequence ID" value="NZ_JBHTIT010000001.1"/>
</dbReference>
<name>A0ABW3HJ40_9GAMM</name>
<evidence type="ECO:0000313" key="3">
    <source>
        <dbReference type="EMBL" id="MFD0950761.1"/>
    </source>
</evidence>
<keyword evidence="4" id="KW-1185">Reference proteome</keyword>
<reference evidence="4" key="1">
    <citation type="journal article" date="2019" name="Int. J. Syst. Evol. Microbiol.">
        <title>The Global Catalogue of Microorganisms (GCM) 10K type strain sequencing project: providing services to taxonomists for standard genome sequencing and annotation.</title>
        <authorList>
            <consortium name="The Broad Institute Genomics Platform"/>
            <consortium name="The Broad Institute Genome Sequencing Center for Infectious Disease"/>
            <person name="Wu L."/>
            <person name="Ma J."/>
        </authorList>
    </citation>
    <scope>NUCLEOTIDE SEQUENCE [LARGE SCALE GENOMIC DNA]</scope>
    <source>
        <strain evidence="4">CCUG 63419</strain>
    </source>
</reference>
<sequence>MRALSWLCLMTILLALGFAAFSKDPGYVLISWGKTSIELSLVLAVFIAVVWVWIVARLVSLELWLRSASSRLPKRLSSKKAADKPIVAPATTKNWTPSSR</sequence>
<protein>
    <recommendedName>
        <fullName evidence="5">Heme biosynthesis protein HemY</fullName>
    </recommendedName>
</protein>
<comment type="caution">
    <text evidence="3">The sequence shown here is derived from an EMBL/GenBank/DDBJ whole genome shotgun (WGS) entry which is preliminary data.</text>
</comment>
<keyword evidence="2" id="KW-1133">Transmembrane helix</keyword>
<keyword evidence="2" id="KW-0472">Membrane</keyword>
<evidence type="ECO:0000313" key="4">
    <source>
        <dbReference type="Proteomes" id="UP001597044"/>
    </source>
</evidence>
<accession>A0ABW3HJ40</accession>
<gene>
    <name evidence="3" type="ORF">ACFQ0F_10225</name>
</gene>
<evidence type="ECO:0000256" key="2">
    <source>
        <dbReference type="SAM" id="Phobius"/>
    </source>
</evidence>
<feature type="compositionally biased region" description="Polar residues" evidence="1">
    <location>
        <begin position="91"/>
        <end position="100"/>
    </location>
</feature>
<organism evidence="3 4">
    <name type="scientific">Paraperlucidibaca wandonensis</name>
    <dbReference type="NCBI Taxonomy" id="1268273"/>
    <lineage>
        <taxon>Bacteria</taxon>
        <taxon>Pseudomonadati</taxon>
        <taxon>Pseudomonadota</taxon>
        <taxon>Gammaproteobacteria</taxon>
        <taxon>Moraxellales</taxon>
        <taxon>Moraxellaceae</taxon>
        <taxon>Paraperlucidibaca</taxon>
    </lineage>
</organism>
<feature type="transmembrane region" description="Helical" evidence="2">
    <location>
        <begin position="43"/>
        <end position="65"/>
    </location>
</feature>
<evidence type="ECO:0000256" key="1">
    <source>
        <dbReference type="SAM" id="MobiDB-lite"/>
    </source>
</evidence>
<proteinExistence type="predicted"/>
<evidence type="ECO:0008006" key="5">
    <source>
        <dbReference type="Google" id="ProtNLM"/>
    </source>
</evidence>
<keyword evidence="2" id="KW-0812">Transmembrane</keyword>